<dbReference type="CDD" id="cd15798">
    <property type="entry name" value="PMEI-like_3"/>
    <property type="match status" value="1"/>
</dbReference>
<evidence type="ECO:0000256" key="2">
    <source>
        <dbReference type="ARBA" id="ARBA00038471"/>
    </source>
</evidence>
<dbReference type="Proteomes" id="UP001054252">
    <property type="component" value="Unassembled WGS sequence"/>
</dbReference>
<accession>A0AAV5IE52</accession>
<comment type="caution">
    <text evidence="5">The sequence shown here is derived from an EMBL/GenBank/DDBJ whole genome shotgun (WGS) entry which is preliminary data.</text>
</comment>
<sequence>MKIPSFVHTITPVVLFILLQFFTYMASTSATSPFQTRKDIDYIKISCNTTSYPRLCYRSLSIYASEINSSPKLLANTALNVTLRAAKSTSRLMTRISRIPGLRRREAVALADCMEVIGDSVEEIQQSIEELGHINRYNFDITMSDIQTWVSAALTDEDTCMEGFDGTAMDGKVKGMVRRRIVKIAHLTSNALAIVNDYASTPTNMP</sequence>
<gene>
    <name evidence="5" type="ORF">SLEP1_g8841</name>
</gene>
<feature type="signal peptide" evidence="3">
    <location>
        <begin position="1"/>
        <end position="30"/>
    </location>
</feature>
<organism evidence="5 6">
    <name type="scientific">Rubroshorea leprosula</name>
    <dbReference type="NCBI Taxonomy" id="152421"/>
    <lineage>
        <taxon>Eukaryota</taxon>
        <taxon>Viridiplantae</taxon>
        <taxon>Streptophyta</taxon>
        <taxon>Embryophyta</taxon>
        <taxon>Tracheophyta</taxon>
        <taxon>Spermatophyta</taxon>
        <taxon>Magnoliopsida</taxon>
        <taxon>eudicotyledons</taxon>
        <taxon>Gunneridae</taxon>
        <taxon>Pentapetalae</taxon>
        <taxon>rosids</taxon>
        <taxon>malvids</taxon>
        <taxon>Malvales</taxon>
        <taxon>Dipterocarpaceae</taxon>
        <taxon>Rubroshorea</taxon>
    </lineage>
</organism>
<proteinExistence type="inferred from homology"/>
<dbReference type="NCBIfam" id="TIGR01614">
    <property type="entry name" value="PME_inhib"/>
    <property type="match status" value="1"/>
</dbReference>
<feature type="domain" description="Pectinesterase inhibitor" evidence="4">
    <location>
        <begin position="38"/>
        <end position="194"/>
    </location>
</feature>
<dbReference type="InterPro" id="IPR051955">
    <property type="entry name" value="PME_Inhibitor"/>
</dbReference>
<reference evidence="5 6" key="1">
    <citation type="journal article" date="2021" name="Commun. Biol.">
        <title>The genome of Shorea leprosula (Dipterocarpaceae) highlights the ecological relevance of drought in aseasonal tropical rainforests.</title>
        <authorList>
            <person name="Ng K.K.S."/>
            <person name="Kobayashi M.J."/>
            <person name="Fawcett J.A."/>
            <person name="Hatakeyama M."/>
            <person name="Paape T."/>
            <person name="Ng C.H."/>
            <person name="Ang C.C."/>
            <person name="Tnah L.H."/>
            <person name="Lee C.T."/>
            <person name="Nishiyama T."/>
            <person name="Sese J."/>
            <person name="O'Brien M.J."/>
            <person name="Copetti D."/>
            <person name="Mohd Noor M.I."/>
            <person name="Ong R.C."/>
            <person name="Putra M."/>
            <person name="Sireger I.Z."/>
            <person name="Indrioko S."/>
            <person name="Kosugi Y."/>
            <person name="Izuno A."/>
            <person name="Isagi Y."/>
            <person name="Lee S.L."/>
            <person name="Shimizu K.K."/>
        </authorList>
    </citation>
    <scope>NUCLEOTIDE SEQUENCE [LARGE SCALE GENOMIC DNA]</scope>
    <source>
        <strain evidence="5">214</strain>
    </source>
</reference>
<dbReference type="InterPro" id="IPR035513">
    <property type="entry name" value="Invertase/methylesterase_inhib"/>
</dbReference>
<protein>
    <recommendedName>
        <fullName evidence="4">Pectinesterase inhibitor domain-containing protein</fullName>
    </recommendedName>
</protein>
<dbReference type="SUPFAM" id="SSF101148">
    <property type="entry name" value="Plant invertase/pectin methylesterase inhibitor"/>
    <property type="match status" value="1"/>
</dbReference>
<comment type="similarity">
    <text evidence="2">Belongs to the PMEI family.</text>
</comment>
<evidence type="ECO:0000259" key="4">
    <source>
        <dbReference type="SMART" id="SM00856"/>
    </source>
</evidence>
<dbReference type="FunFam" id="1.20.140.40:FF:000005">
    <property type="entry name" value="Pectin methylesterase inhibitor 1"/>
    <property type="match status" value="1"/>
</dbReference>
<dbReference type="PANTHER" id="PTHR31080">
    <property type="entry name" value="PECTINESTERASE INHIBITOR-LIKE"/>
    <property type="match status" value="1"/>
</dbReference>
<dbReference type="SMART" id="SM00856">
    <property type="entry name" value="PMEI"/>
    <property type="match status" value="1"/>
</dbReference>
<feature type="chain" id="PRO_5043808919" description="Pectinesterase inhibitor domain-containing protein" evidence="3">
    <location>
        <begin position="31"/>
        <end position="206"/>
    </location>
</feature>
<keyword evidence="6" id="KW-1185">Reference proteome</keyword>
<dbReference type="AlphaFoldDB" id="A0AAV5IE52"/>
<dbReference type="GO" id="GO:0046910">
    <property type="term" value="F:pectinesterase inhibitor activity"/>
    <property type="evidence" value="ECO:0007669"/>
    <property type="project" value="UniProtKB-ARBA"/>
</dbReference>
<evidence type="ECO:0000256" key="3">
    <source>
        <dbReference type="SAM" id="SignalP"/>
    </source>
</evidence>
<dbReference type="Gene3D" id="1.20.140.40">
    <property type="entry name" value="Invertase/pectin methylesterase inhibitor family protein"/>
    <property type="match status" value="1"/>
</dbReference>
<evidence type="ECO:0000313" key="6">
    <source>
        <dbReference type="Proteomes" id="UP001054252"/>
    </source>
</evidence>
<dbReference type="Pfam" id="PF04043">
    <property type="entry name" value="PMEI"/>
    <property type="match status" value="1"/>
</dbReference>
<evidence type="ECO:0000256" key="1">
    <source>
        <dbReference type="ARBA" id="ARBA00022729"/>
    </source>
</evidence>
<dbReference type="InterPro" id="IPR006501">
    <property type="entry name" value="Pectinesterase_inhib_dom"/>
</dbReference>
<keyword evidence="1 3" id="KW-0732">Signal</keyword>
<dbReference type="EMBL" id="BPVZ01000009">
    <property type="protein sequence ID" value="GKU95484.1"/>
    <property type="molecule type" value="Genomic_DNA"/>
</dbReference>
<name>A0AAV5IE52_9ROSI</name>
<dbReference type="PANTHER" id="PTHR31080:SF118">
    <property type="entry name" value="PECTINESTERASE INHIBITOR 10"/>
    <property type="match status" value="1"/>
</dbReference>
<evidence type="ECO:0000313" key="5">
    <source>
        <dbReference type="EMBL" id="GKU95484.1"/>
    </source>
</evidence>